<feature type="compositionally biased region" description="Polar residues" evidence="1">
    <location>
        <begin position="56"/>
        <end position="68"/>
    </location>
</feature>
<keyword evidence="5" id="KW-1185">Reference proteome</keyword>
<feature type="domain" description="Glucose/Sorbosone dehydrogenase" evidence="3">
    <location>
        <begin position="73"/>
        <end position="361"/>
    </location>
</feature>
<dbReference type="PANTHER" id="PTHR19328:SF13">
    <property type="entry name" value="HIPL1 PROTEIN"/>
    <property type="match status" value="1"/>
</dbReference>
<keyword evidence="2" id="KW-0732">Signal</keyword>
<dbReference type="InterPro" id="IPR012938">
    <property type="entry name" value="Glc/Sorbosone_DH"/>
</dbReference>
<organism evidence="4 5">
    <name type="scientific">Knoellia koreensis</name>
    <dbReference type="NCBI Taxonomy" id="2730921"/>
    <lineage>
        <taxon>Bacteria</taxon>
        <taxon>Bacillati</taxon>
        <taxon>Actinomycetota</taxon>
        <taxon>Actinomycetes</taxon>
        <taxon>Micrococcales</taxon>
        <taxon>Intrasporangiaceae</taxon>
        <taxon>Knoellia</taxon>
    </lineage>
</organism>
<dbReference type="InterPro" id="IPR011041">
    <property type="entry name" value="Quinoprot_gluc/sorb_DH_b-prop"/>
</dbReference>
<evidence type="ECO:0000256" key="2">
    <source>
        <dbReference type="SAM" id="SignalP"/>
    </source>
</evidence>
<comment type="caution">
    <text evidence="4">The sequence shown here is derived from an EMBL/GenBank/DDBJ whole genome shotgun (WGS) entry which is preliminary data.</text>
</comment>
<evidence type="ECO:0000259" key="3">
    <source>
        <dbReference type="Pfam" id="PF07995"/>
    </source>
</evidence>
<feature type="signal peptide" evidence="2">
    <location>
        <begin position="1"/>
        <end position="23"/>
    </location>
</feature>
<feature type="chain" id="PRO_5039145416" evidence="2">
    <location>
        <begin position="24"/>
        <end position="383"/>
    </location>
</feature>
<dbReference type="InterPro" id="IPR011042">
    <property type="entry name" value="6-blade_b-propeller_TolB-like"/>
</dbReference>
<sequence>MPPSRRRRSVTTVVATAGALALAACSGETSRAGNGVTSPSMSTSSDPTSSSPTSSNGSRATTNTRRSTVASGLDVPWGIAFLPDGSALVTLRDQARLVHVRDGAEPVTLGTIPGVQPDGEGGLLGVAVSPDYARDRRVFLSYTAAEDNRVVRLAFDGTRASRPEAILTGIPKAGNHNGGRLAFGPDGYLYVTTGDASDSARAQDRDNLGGKILRITQDGAAAPGNPFGNRVWTWGHRNVQGIAWAPDGRMYASEFGQNTWDELNLIEPGRNYGWPTVEGRAGRSGLTDPLVQWPTSEASPSGIAVADGAVWMTALRGESLWRIPLTSNGVGTPQRLLEGEYGRLRDAVLGPDGRLWVLTSNTFRGDPREGDDKVLAIPPGALA</sequence>
<feature type="compositionally biased region" description="Low complexity" evidence="1">
    <location>
        <begin position="37"/>
        <end position="55"/>
    </location>
</feature>
<evidence type="ECO:0000256" key="1">
    <source>
        <dbReference type="SAM" id="MobiDB-lite"/>
    </source>
</evidence>
<accession>A0A849HEJ2</accession>
<dbReference type="PROSITE" id="PS51257">
    <property type="entry name" value="PROKAR_LIPOPROTEIN"/>
    <property type="match status" value="1"/>
</dbReference>
<dbReference type="AlphaFoldDB" id="A0A849HEJ2"/>
<feature type="compositionally biased region" description="Polar residues" evidence="1">
    <location>
        <begin position="27"/>
        <end position="36"/>
    </location>
</feature>
<dbReference type="Proteomes" id="UP000588586">
    <property type="component" value="Unassembled WGS sequence"/>
</dbReference>
<protein>
    <submittedName>
        <fullName evidence="4">PQQ-dependent sugar dehydrogenase</fullName>
    </submittedName>
</protein>
<feature type="region of interest" description="Disordered" evidence="1">
    <location>
        <begin position="25"/>
        <end position="68"/>
    </location>
</feature>
<dbReference type="PANTHER" id="PTHR19328">
    <property type="entry name" value="HEDGEHOG-INTERACTING PROTEIN"/>
    <property type="match status" value="1"/>
</dbReference>
<name>A0A849HEJ2_9MICO</name>
<reference evidence="4 5" key="1">
    <citation type="submission" date="2020-04" db="EMBL/GenBank/DDBJ databases">
        <title>Knoellia sp. isolate from air conditioner.</title>
        <authorList>
            <person name="Chea S."/>
            <person name="Kim D.-U."/>
        </authorList>
    </citation>
    <scope>NUCLEOTIDE SEQUENCE [LARGE SCALE GENOMIC DNA]</scope>
    <source>
        <strain evidence="4 5">DB2414S</strain>
    </source>
</reference>
<proteinExistence type="predicted"/>
<evidence type="ECO:0000313" key="5">
    <source>
        <dbReference type="Proteomes" id="UP000588586"/>
    </source>
</evidence>
<dbReference type="SUPFAM" id="SSF50952">
    <property type="entry name" value="Soluble quinoprotein glucose dehydrogenase"/>
    <property type="match status" value="1"/>
</dbReference>
<dbReference type="Pfam" id="PF07995">
    <property type="entry name" value="GSDH"/>
    <property type="match status" value="1"/>
</dbReference>
<dbReference type="Gene3D" id="2.120.10.30">
    <property type="entry name" value="TolB, C-terminal domain"/>
    <property type="match status" value="1"/>
</dbReference>
<dbReference type="EMBL" id="JABEPQ010000001">
    <property type="protein sequence ID" value="NNM45692.1"/>
    <property type="molecule type" value="Genomic_DNA"/>
</dbReference>
<evidence type="ECO:0000313" key="4">
    <source>
        <dbReference type="EMBL" id="NNM45692.1"/>
    </source>
</evidence>
<gene>
    <name evidence="4" type="ORF">HJG52_06695</name>
</gene>